<comment type="similarity">
    <text evidence="4">Belongs to the cyclic nucleotide phosphodiesterase class-III family.</text>
</comment>
<proteinExistence type="inferred from homology"/>
<reference evidence="6 7" key="1">
    <citation type="submission" date="2023-03" db="EMBL/GenBank/DDBJ databases">
        <title>Thalassotalea loyana LMG 22536T draft genome sequence.</title>
        <authorList>
            <person name="Sawabe T."/>
        </authorList>
    </citation>
    <scope>NUCLEOTIDE SEQUENCE [LARGE SCALE GENOMIC DNA]</scope>
    <source>
        <strain evidence="6 7">LMG 22536</strain>
    </source>
</reference>
<dbReference type="RefSeq" id="WP_284295847.1">
    <property type="nucleotide sequence ID" value="NZ_BSSV01000001.1"/>
</dbReference>
<feature type="domain" description="Calcineurin-like phosphoesterase" evidence="5">
    <location>
        <begin position="2"/>
        <end position="188"/>
    </location>
</feature>
<evidence type="ECO:0000256" key="4">
    <source>
        <dbReference type="ARBA" id="ARBA00025742"/>
    </source>
</evidence>
<gene>
    <name evidence="6" type="primary">cpdA</name>
    <name evidence="6" type="ORF">tloyanaT_05510</name>
</gene>
<dbReference type="Gene3D" id="3.60.21.10">
    <property type="match status" value="1"/>
</dbReference>
<name>A0ABQ6H8I5_9GAMM</name>
<dbReference type="InterPro" id="IPR050884">
    <property type="entry name" value="CNP_phosphodiesterase-III"/>
</dbReference>
<dbReference type="InterPro" id="IPR004843">
    <property type="entry name" value="Calcineurin-like_PHP"/>
</dbReference>
<evidence type="ECO:0000313" key="6">
    <source>
        <dbReference type="EMBL" id="GLX84299.1"/>
    </source>
</evidence>
<dbReference type="InterPro" id="IPR029052">
    <property type="entry name" value="Metallo-depent_PP-like"/>
</dbReference>
<dbReference type="SUPFAM" id="SSF56300">
    <property type="entry name" value="Metallo-dependent phosphatases"/>
    <property type="match status" value="1"/>
</dbReference>
<evidence type="ECO:0000256" key="2">
    <source>
        <dbReference type="ARBA" id="ARBA00022801"/>
    </source>
</evidence>
<accession>A0ABQ6H8I5</accession>
<sequence>MIKFVQISDCHLFADPDGQHFGAKVYPQLKAALTKINQLQGVDFVVFTGDLTQDHTRESYQLFNQAIADTRLSTPVYYLAGNHDDPELLESELSGEVFDGLKSITRGKWQIQLVNSKSQTPAGWVDDTELKRIANLDNNYFQCLLMHHHPVDVGYFIDRHGMKNQSEFWHAVNQAESISVIACGHVHRGMKLSVPQSNNQNIALYTSPATSITFAKHEDELVAEYDDIGYRVFELNDNGTVSSYVQRIHAVL</sequence>
<evidence type="ECO:0000259" key="5">
    <source>
        <dbReference type="Pfam" id="PF00149"/>
    </source>
</evidence>
<dbReference type="PANTHER" id="PTHR42988">
    <property type="entry name" value="PHOSPHOHYDROLASE"/>
    <property type="match status" value="1"/>
</dbReference>
<protein>
    <submittedName>
        <fullName evidence="6">3',5'-cyclic adenosine monophosphate phosphodiesterase CpdA</fullName>
    </submittedName>
</protein>
<dbReference type="Proteomes" id="UP001157134">
    <property type="component" value="Unassembled WGS sequence"/>
</dbReference>
<keyword evidence="3" id="KW-0408">Iron</keyword>
<dbReference type="EMBL" id="BSSV01000001">
    <property type="protein sequence ID" value="GLX84299.1"/>
    <property type="molecule type" value="Genomic_DNA"/>
</dbReference>
<dbReference type="Pfam" id="PF00149">
    <property type="entry name" value="Metallophos"/>
    <property type="match status" value="1"/>
</dbReference>
<keyword evidence="1" id="KW-0479">Metal-binding</keyword>
<comment type="caution">
    <text evidence="6">The sequence shown here is derived from an EMBL/GenBank/DDBJ whole genome shotgun (WGS) entry which is preliminary data.</text>
</comment>
<evidence type="ECO:0000313" key="7">
    <source>
        <dbReference type="Proteomes" id="UP001157134"/>
    </source>
</evidence>
<evidence type="ECO:0000256" key="3">
    <source>
        <dbReference type="ARBA" id="ARBA00023004"/>
    </source>
</evidence>
<keyword evidence="7" id="KW-1185">Reference proteome</keyword>
<keyword evidence="2" id="KW-0378">Hydrolase</keyword>
<dbReference type="PANTHER" id="PTHR42988:SF2">
    <property type="entry name" value="CYCLIC NUCLEOTIDE PHOSPHODIESTERASE CBUA0032-RELATED"/>
    <property type="match status" value="1"/>
</dbReference>
<evidence type="ECO:0000256" key="1">
    <source>
        <dbReference type="ARBA" id="ARBA00022723"/>
    </source>
</evidence>
<organism evidence="6 7">
    <name type="scientific">Thalassotalea loyana</name>
    <dbReference type="NCBI Taxonomy" id="280483"/>
    <lineage>
        <taxon>Bacteria</taxon>
        <taxon>Pseudomonadati</taxon>
        <taxon>Pseudomonadota</taxon>
        <taxon>Gammaproteobacteria</taxon>
        <taxon>Alteromonadales</taxon>
        <taxon>Colwelliaceae</taxon>
        <taxon>Thalassotalea</taxon>
    </lineage>
</organism>